<feature type="non-terminal residue" evidence="2">
    <location>
        <position position="1"/>
    </location>
</feature>
<dbReference type="GO" id="GO:0003824">
    <property type="term" value="F:catalytic activity"/>
    <property type="evidence" value="ECO:0007669"/>
    <property type="project" value="InterPro"/>
</dbReference>
<protein>
    <recommendedName>
        <fullName evidence="4">Branched-chain-amino-acid transaminase</fullName>
    </recommendedName>
</protein>
<gene>
    <name evidence="2" type="ORF">C3L33_19949</name>
</gene>
<comment type="caution">
    <text evidence="2">The sequence shown here is derived from an EMBL/GenBank/DDBJ whole genome shotgun (WGS) entry which is preliminary data.</text>
</comment>
<dbReference type="InterPro" id="IPR036038">
    <property type="entry name" value="Aminotransferase-like"/>
</dbReference>
<dbReference type="SUPFAM" id="SSF56752">
    <property type="entry name" value="D-aminoacid aminotransferase-like PLP-dependent enzymes"/>
    <property type="match status" value="1"/>
</dbReference>
<name>A0A6A4KZ36_9ERIC</name>
<dbReference type="Pfam" id="PF19798">
    <property type="entry name" value="Sulfotransfer_5"/>
    <property type="match status" value="1"/>
</dbReference>
<dbReference type="PANTHER" id="PTHR42743">
    <property type="entry name" value="AMINO-ACID AMINOTRANSFERASE"/>
    <property type="match status" value="1"/>
</dbReference>
<dbReference type="OrthoDB" id="25921at2759"/>
<organism evidence="2 3">
    <name type="scientific">Rhododendron williamsianum</name>
    <dbReference type="NCBI Taxonomy" id="262921"/>
    <lineage>
        <taxon>Eukaryota</taxon>
        <taxon>Viridiplantae</taxon>
        <taxon>Streptophyta</taxon>
        <taxon>Embryophyta</taxon>
        <taxon>Tracheophyta</taxon>
        <taxon>Spermatophyta</taxon>
        <taxon>Magnoliopsida</taxon>
        <taxon>eudicotyledons</taxon>
        <taxon>Gunneridae</taxon>
        <taxon>Pentapetalae</taxon>
        <taxon>asterids</taxon>
        <taxon>Ericales</taxon>
        <taxon>Ericaceae</taxon>
        <taxon>Ericoideae</taxon>
        <taxon>Rhodoreae</taxon>
        <taxon>Rhododendron</taxon>
    </lineage>
</organism>
<accession>A0A6A4KZ36</accession>
<keyword evidence="3" id="KW-1185">Reference proteome</keyword>
<dbReference type="Pfam" id="PF01063">
    <property type="entry name" value="Aminotran_4"/>
    <property type="match status" value="1"/>
</dbReference>
<dbReference type="PANTHER" id="PTHR42743:SF11">
    <property type="entry name" value="AMINODEOXYCHORISMATE LYASE"/>
    <property type="match status" value="1"/>
</dbReference>
<dbReference type="EMBL" id="QEFC01003449">
    <property type="protein sequence ID" value="KAE9448149.1"/>
    <property type="molecule type" value="Genomic_DNA"/>
</dbReference>
<dbReference type="InterPro" id="IPR050571">
    <property type="entry name" value="Class-IV_PLP-Dep_Aminotrnsfr"/>
</dbReference>
<dbReference type="InterPro" id="IPR043132">
    <property type="entry name" value="BCAT-like_C"/>
</dbReference>
<dbReference type="FunFam" id="3.20.10.10:FF:000011">
    <property type="entry name" value="Branched-chain-amino-acid aminotransferase-like protein 2"/>
    <property type="match status" value="1"/>
</dbReference>
<comment type="similarity">
    <text evidence="1">Belongs to the class-IV pyridoxal-phosphate-dependent aminotransferase family.</text>
</comment>
<dbReference type="Gene3D" id="3.30.470.10">
    <property type="match status" value="1"/>
</dbReference>
<reference evidence="2 3" key="1">
    <citation type="journal article" date="2019" name="Genome Biol. Evol.">
        <title>The Rhododendron genome and chromosomal organization provide insight into shared whole-genome duplications across the heath family (Ericaceae).</title>
        <authorList>
            <person name="Soza V.L."/>
            <person name="Lindsley D."/>
            <person name="Waalkes A."/>
            <person name="Ramage E."/>
            <person name="Patwardhan R.P."/>
            <person name="Burton J.N."/>
            <person name="Adey A."/>
            <person name="Kumar A."/>
            <person name="Qiu R."/>
            <person name="Shendure J."/>
            <person name="Hall B."/>
        </authorList>
    </citation>
    <scope>NUCLEOTIDE SEQUENCE [LARGE SCALE GENOMIC DNA]</scope>
    <source>
        <strain evidence="2">RSF 1966-606</strain>
    </source>
</reference>
<dbReference type="InterPro" id="IPR001544">
    <property type="entry name" value="Aminotrans_IV"/>
</dbReference>
<dbReference type="AlphaFoldDB" id="A0A6A4KZ36"/>
<evidence type="ECO:0000256" key="1">
    <source>
        <dbReference type="ARBA" id="ARBA00009320"/>
    </source>
</evidence>
<proteinExistence type="inferred from homology"/>
<dbReference type="GO" id="GO:0046394">
    <property type="term" value="P:carboxylic acid biosynthetic process"/>
    <property type="evidence" value="ECO:0007669"/>
    <property type="project" value="UniProtKB-ARBA"/>
</dbReference>
<evidence type="ECO:0000313" key="2">
    <source>
        <dbReference type="EMBL" id="KAE9448149.1"/>
    </source>
</evidence>
<sequence>MSAATLIRGKGPLSLLVSDVLKSSCILACIMTLVCQLPLTLHLSSLPSLIRVSGDGTLCNEYQSNIFRWEAGPKSIDGIWAPWWYHTVHKSTEFTPAKKYPSQSLPLYNMLRRHTRGKSSLGPQLPRPSLPVPANEKLLVWVGDEILPRGSAKVSVLDSVVQGGDSVWEGLRVYDGKIFKLNAHLDRLFDSAKALAFNNVPTREEVTSGMSPSFNLYGCTLIVLAEWKPPVYDNTKGITLVSATTRRNSPNNLDSKIHHNNLLNNILAKIEGNNANADDAIMLDKDGYVSETNATNIFLVKKGRVVTPHADYCLPGITRATVMDLVAKERIILEERRVWTTGTMGELSPVVKIDGRVIGDGHVGPVTRRLQSAFTKLTEESGVRIPTYRKA</sequence>
<dbReference type="Gene3D" id="3.20.10.10">
    <property type="entry name" value="D-amino Acid Aminotransferase, subunit A, domain 2"/>
    <property type="match status" value="1"/>
</dbReference>
<dbReference type="InterPro" id="IPR043131">
    <property type="entry name" value="BCAT-like_N"/>
</dbReference>
<evidence type="ECO:0008006" key="4">
    <source>
        <dbReference type="Google" id="ProtNLM"/>
    </source>
</evidence>
<evidence type="ECO:0000313" key="3">
    <source>
        <dbReference type="Proteomes" id="UP000428333"/>
    </source>
</evidence>
<dbReference type="Proteomes" id="UP000428333">
    <property type="component" value="Linkage Group LG12"/>
</dbReference>